<evidence type="ECO:0000256" key="1">
    <source>
        <dbReference type="ARBA" id="ARBA00022448"/>
    </source>
</evidence>
<dbReference type="EMBL" id="FOPM01000013">
    <property type="protein sequence ID" value="SFG84981.1"/>
    <property type="molecule type" value="Genomic_DNA"/>
</dbReference>
<dbReference type="Pfam" id="PF00400">
    <property type="entry name" value="WD40"/>
    <property type="match status" value="4"/>
</dbReference>
<keyword evidence="2 7" id="KW-0349">Heme</keyword>
<accession>A0A1I2VCV9</accession>
<dbReference type="GO" id="GO:0046872">
    <property type="term" value="F:metal ion binding"/>
    <property type="evidence" value="ECO:0007669"/>
    <property type="project" value="UniProtKB-KW"/>
</dbReference>
<dbReference type="PANTHER" id="PTHR19879">
    <property type="entry name" value="TRANSCRIPTION INITIATION FACTOR TFIID"/>
    <property type="match status" value="1"/>
</dbReference>
<keyword evidence="5 7" id="KW-0408">Iron</keyword>
<dbReference type="CDD" id="cd00200">
    <property type="entry name" value="WD40"/>
    <property type="match status" value="1"/>
</dbReference>
<name>A0A1I2VCV9_9HYPH</name>
<feature type="repeat" description="WD" evidence="6">
    <location>
        <begin position="170"/>
        <end position="210"/>
    </location>
</feature>
<evidence type="ECO:0000259" key="8">
    <source>
        <dbReference type="PROSITE" id="PS51007"/>
    </source>
</evidence>
<keyword evidence="10" id="KW-1185">Reference proteome</keyword>
<evidence type="ECO:0000256" key="4">
    <source>
        <dbReference type="ARBA" id="ARBA00022982"/>
    </source>
</evidence>
<dbReference type="PROSITE" id="PS50294">
    <property type="entry name" value="WD_REPEATS_REGION"/>
    <property type="match status" value="2"/>
</dbReference>
<keyword evidence="1" id="KW-0813">Transport</keyword>
<dbReference type="PROSITE" id="PS51007">
    <property type="entry name" value="CYTC"/>
    <property type="match status" value="1"/>
</dbReference>
<evidence type="ECO:0000313" key="9">
    <source>
        <dbReference type="EMBL" id="SFG84981.1"/>
    </source>
</evidence>
<dbReference type="SUPFAM" id="SSF46626">
    <property type="entry name" value="Cytochrome c"/>
    <property type="match status" value="1"/>
</dbReference>
<sequence>MHAPRLWSLEPRRNEGGFDTTMQHPRFLRSLIVATALLTMPALAQMRGHGGPVRALGVLPGGEIAVSGGFDQAVIVWGIPTGTALSVLRFHEGAVNAVAALPDGGFATASEDGRIAVWRIGRPEPERVFTEHTGPVTGLAVSPDGLALASASWDGTARIRPLSGGPTRVLAGHAGNVNAVAYLPDSRIATAGYDATLRIWPAEDGNAPPVVITLPAPLNAVAVARDGAIAVAGGDATVRLLRPDGRERGAVEVGPNPVIALALSPDETRIAAATAGGTVAVVARERGTVLRRLVGPGLPVWSVAWRGDELVTGGSDRLVRRWNAATGEPIGALSLPRPSDPLAAFAGDRGAEVYRACVACHALTPEDGPRAGPTLAGIIGRRIATAPGYRYSEALKSMDLVWDAATIARLFEVGPARYTPGTRMPEQTITAAEDRAALVRFLEKATALP</sequence>
<feature type="repeat" description="WD" evidence="6">
    <location>
        <begin position="46"/>
        <end position="87"/>
    </location>
</feature>
<keyword evidence="3 7" id="KW-0479">Metal-binding</keyword>
<dbReference type="Gene3D" id="1.10.760.10">
    <property type="entry name" value="Cytochrome c-like domain"/>
    <property type="match status" value="1"/>
</dbReference>
<dbReference type="InterPro" id="IPR036909">
    <property type="entry name" value="Cyt_c-like_dom_sf"/>
</dbReference>
<dbReference type="SMART" id="SM00320">
    <property type="entry name" value="WD40"/>
    <property type="match status" value="7"/>
</dbReference>
<dbReference type="STRING" id="582675.SAMN05192565_11396"/>
<dbReference type="InterPro" id="IPR001680">
    <property type="entry name" value="WD40_rpt"/>
</dbReference>
<dbReference type="Pfam" id="PF00034">
    <property type="entry name" value="Cytochrom_C"/>
    <property type="match status" value="1"/>
</dbReference>
<keyword evidence="4" id="KW-0249">Electron transport</keyword>
<evidence type="ECO:0000256" key="3">
    <source>
        <dbReference type="ARBA" id="ARBA00022723"/>
    </source>
</evidence>
<gene>
    <name evidence="9" type="ORF">SAMN05192565_11396</name>
</gene>
<dbReference type="PROSITE" id="PS50082">
    <property type="entry name" value="WD_REPEATS_2"/>
    <property type="match status" value="4"/>
</dbReference>
<feature type="repeat" description="WD" evidence="6">
    <location>
        <begin position="88"/>
        <end position="128"/>
    </location>
</feature>
<evidence type="ECO:0000313" key="10">
    <source>
        <dbReference type="Proteomes" id="UP000199229"/>
    </source>
</evidence>
<organism evidence="9 10">
    <name type="scientific">Methylobacterium gossipiicola</name>
    <dbReference type="NCBI Taxonomy" id="582675"/>
    <lineage>
        <taxon>Bacteria</taxon>
        <taxon>Pseudomonadati</taxon>
        <taxon>Pseudomonadota</taxon>
        <taxon>Alphaproteobacteria</taxon>
        <taxon>Hyphomicrobiales</taxon>
        <taxon>Methylobacteriaceae</taxon>
        <taxon>Methylobacterium</taxon>
    </lineage>
</organism>
<dbReference type="InterPro" id="IPR015943">
    <property type="entry name" value="WD40/YVTN_repeat-like_dom_sf"/>
</dbReference>
<dbReference type="InterPro" id="IPR002327">
    <property type="entry name" value="Cyt_c_1A/1B"/>
</dbReference>
<dbReference type="Proteomes" id="UP000199229">
    <property type="component" value="Unassembled WGS sequence"/>
</dbReference>
<dbReference type="SUPFAM" id="SSF50978">
    <property type="entry name" value="WD40 repeat-like"/>
    <property type="match status" value="1"/>
</dbReference>
<evidence type="ECO:0000256" key="2">
    <source>
        <dbReference type="ARBA" id="ARBA00022617"/>
    </source>
</evidence>
<evidence type="ECO:0000256" key="6">
    <source>
        <dbReference type="PROSITE-ProRule" id="PRU00221"/>
    </source>
</evidence>
<reference evidence="10" key="1">
    <citation type="submission" date="2016-10" db="EMBL/GenBank/DDBJ databases">
        <authorList>
            <person name="Varghese N."/>
            <person name="Submissions S."/>
        </authorList>
    </citation>
    <scope>NUCLEOTIDE SEQUENCE [LARGE SCALE GENOMIC DNA]</scope>
    <source>
        <strain evidence="10">Gh-105</strain>
    </source>
</reference>
<evidence type="ECO:0000256" key="7">
    <source>
        <dbReference type="PROSITE-ProRule" id="PRU00433"/>
    </source>
</evidence>
<dbReference type="GO" id="GO:0009055">
    <property type="term" value="F:electron transfer activity"/>
    <property type="evidence" value="ECO:0007669"/>
    <property type="project" value="InterPro"/>
</dbReference>
<feature type="domain" description="Cytochrome c" evidence="8">
    <location>
        <begin position="345"/>
        <end position="446"/>
    </location>
</feature>
<feature type="repeat" description="WD" evidence="6">
    <location>
        <begin position="129"/>
        <end position="159"/>
    </location>
</feature>
<keyword evidence="6" id="KW-0853">WD repeat</keyword>
<dbReference type="PANTHER" id="PTHR19879:SF9">
    <property type="entry name" value="TRANSCRIPTION INITIATION FACTOR TFIID SUBUNIT 5"/>
    <property type="match status" value="1"/>
</dbReference>
<protein>
    <submittedName>
        <fullName evidence="9">WD-40 repeat-containing protein</fullName>
    </submittedName>
</protein>
<dbReference type="PRINTS" id="PR00604">
    <property type="entry name" value="CYTCHRMECIAB"/>
</dbReference>
<dbReference type="GO" id="GO:0020037">
    <property type="term" value="F:heme binding"/>
    <property type="evidence" value="ECO:0007669"/>
    <property type="project" value="InterPro"/>
</dbReference>
<evidence type="ECO:0000256" key="5">
    <source>
        <dbReference type="ARBA" id="ARBA00023004"/>
    </source>
</evidence>
<dbReference type="Gene3D" id="2.130.10.10">
    <property type="entry name" value="YVTN repeat-like/Quinoprotein amine dehydrogenase"/>
    <property type="match status" value="2"/>
</dbReference>
<dbReference type="AlphaFoldDB" id="A0A1I2VCV9"/>
<proteinExistence type="predicted"/>
<dbReference type="InterPro" id="IPR036322">
    <property type="entry name" value="WD40_repeat_dom_sf"/>
</dbReference>
<dbReference type="InterPro" id="IPR009056">
    <property type="entry name" value="Cyt_c-like_dom"/>
</dbReference>